<proteinExistence type="predicted"/>
<dbReference type="InterPro" id="IPR011006">
    <property type="entry name" value="CheY-like_superfamily"/>
</dbReference>
<dbReference type="Pfam" id="PF00072">
    <property type="entry name" value="Response_reg"/>
    <property type="match status" value="1"/>
</dbReference>
<evidence type="ECO:0000256" key="1">
    <source>
        <dbReference type="ARBA" id="ARBA00022553"/>
    </source>
</evidence>
<keyword evidence="9" id="KW-1185">Reference proteome</keyword>
<dbReference type="SUPFAM" id="SSF52172">
    <property type="entry name" value="CheY-like"/>
    <property type="match status" value="1"/>
</dbReference>
<dbReference type="Proteomes" id="UP000652354">
    <property type="component" value="Unassembled WGS sequence"/>
</dbReference>
<evidence type="ECO:0000313" key="8">
    <source>
        <dbReference type="EMBL" id="GIG53953.1"/>
    </source>
</evidence>
<evidence type="ECO:0000256" key="4">
    <source>
        <dbReference type="ARBA" id="ARBA00023163"/>
    </source>
</evidence>
<comment type="caution">
    <text evidence="8">The sequence shown here is derived from an EMBL/GenBank/DDBJ whole genome shotgun (WGS) entry which is preliminary data.</text>
</comment>
<protein>
    <submittedName>
        <fullName evidence="8">DNA-binding response regulator</fullName>
    </submittedName>
</protein>
<organism evidence="8 9">
    <name type="scientific">Demequina activiva</name>
    <dbReference type="NCBI Taxonomy" id="1582364"/>
    <lineage>
        <taxon>Bacteria</taxon>
        <taxon>Bacillati</taxon>
        <taxon>Actinomycetota</taxon>
        <taxon>Actinomycetes</taxon>
        <taxon>Micrococcales</taxon>
        <taxon>Demequinaceae</taxon>
        <taxon>Demequina</taxon>
    </lineage>
</organism>
<feature type="modified residue" description="4-aspartylphosphate" evidence="5">
    <location>
        <position position="57"/>
    </location>
</feature>
<sequence length="219" mass="23321">MTIRVALVDDQQLIRAGFRMVVDSQADMEVVAEAGDGAAAVETLTALREPADVVLMDVRMPGTDGIEACRAIADALPTRVVILTTFDLDEYVLSAIKAGASGFLLKDAPPEDLLAAIRTVFSGDAVIAPSSTRRLLAKVATLDAEPADAHALAQLTDREREVLTLMARGRSNQEICAELFLAEPTVKTHVGRVLAKMGARDRVQAVVMAFEAGLVRPQG</sequence>
<dbReference type="PRINTS" id="PR00038">
    <property type="entry name" value="HTHLUXR"/>
</dbReference>
<dbReference type="PROSITE" id="PS50110">
    <property type="entry name" value="RESPONSE_REGULATORY"/>
    <property type="match status" value="1"/>
</dbReference>
<name>A0A919UKQ8_9MICO</name>
<dbReference type="InterPro" id="IPR058245">
    <property type="entry name" value="NreC/VraR/RcsB-like_REC"/>
</dbReference>
<dbReference type="GO" id="GO:0003677">
    <property type="term" value="F:DNA binding"/>
    <property type="evidence" value="ECO:0007669"/>
    <property type="project" value="UniProtKB-KW"/>
</dbReference>
<keyword evidence="4" id="KW-0804">Transcription</keyword>
<dbReference type="InterPro" id="IPR016032">
    <property type="entry name" value="Sig_transdc_resp-reg_C-effctor"/>
</dbReference>
<dbReference type="Gene3D" id="3.40.50.2300">
    <property type="match status" value="1"/>
</dbReference>
<dbReference type="SMART" id="SM00448">
    <property type="entry name" value="REC"/>
    <property type="match status" value="1"/>
</dbReference>
<dbReference type="GO" id="GO:0000160">
    <property type="term" value="P:phosphorelay signal transduction system"/>
    <property type="evidence" value="ECO:0007669"/>
    <property type="project" value="InterPro"/>
</dbReference>
<evidence type="ECO:0000259" key="6">
    <source>
        <dbReference type="PROSITE" id="PS50043"/>
    </source>
</evidence>
<dbReference type="EMBL" id="BONR01000001">
    <property type="protein sequence ID" value="GIG53953.1"/>
    <property type="molecule type" value="Genomic_DNA"/>
</dbReference>
<evidence type="ECO:0000313" key="9">
    <source>
        <dbReference type="Proteomes" id="UP000652354"/>
    </source>
</evidence>
<feature type="domain" description="HTH luxR-type" evidence="6">
    <location>
        <begin position="148"/>
        <end position="213"/>
    </location>
</feature>
<evidence type="ECO:0000256" key="2">
    <source>
        <dbReference type="ARBA" id="ARBA00023015"/>
    </source>
</evidence>
<dbReference type="AlphaFoldDB" id="A0A919UKQ8"/>
<dbReference type="InterPro" id="IPR039420">
    <property type="entry name" value="WalR-like"/>
</dbReference>
<dbReference type="PANTHER" id="PTHR43214:SF24">
    <property type="entry name" value="TRANSCRIPTIONAL REGULATORY PROTEIN NARL-RELATED"/>
    <property type="match status" value="1"/>
</dbReference>
<dbReference type="RefSeq" id="WP_203653397.1">
    <property type="nucleotide sequence ID" value="NZ_BONR01000001.1"/>
</dbReference>
<dbReference type="GO" id="GO:0006355">
    <property type="term" value="P:regulation of DNA-templated transcription"/>
    <property type="evidence" value="ECO:0007669"/>
    <property type="project" value="InterPro"/>
</dbReference>
<dbReference type="PANTHER" id="PTHR43214">
    <property type="entry name" value="TWO-COMPONENT RESPONSE REGULATOR"/>
    <property type="match status" value="1"/>
</dbReference>
<evidence type="ECO:0000256" key="5">
    <source>
        <dbReference type="PROSITE-ProRule" id="PRU00169"/>
    </source>
</evidence>
<evidence type="ECO:0000256" key="3">
    <source>
        <dbReference type="ARBA" id="ARBA00023125"/>
    </source>
</evidence>
<dbReference type="Pfam" id="PF00196">
    <property type="entry name" value="GerE"/>
    <property type="match status" value="1"/>
</dbReference>
<feature type="domain" description="Response regulatory" evidence="7">
    <location>
        <begin position="4"/>
        <end position="121"/>
    </location>
</feature>
<gene>
    <name evidence="8" type="ORF">Dac01nite_07050</name>
</gene>
<dbReference type="SUPFAM" id="SSF46894">
    <property type="entry name" value="C-terminal effector domain of the bipartite response regulators"/>
    <property type="match status" value="1"/>
</dbReference>
<dbReference type="CDD" id="cd06170">
    <property type="entry name" value="LuxR_C_like"/>
    <property type="match status" value="1"/>
</dbReference>
<evidence type="ECO:0000259" key="7">
    <source>
        <dbReference type="PROSITE" id="PS50110"/>
    </source>
</evidence>
<dbReference type="PROSITE" id="PS50043">
    <property type="entry name" value="HTH_LUXR_2"/>
    <property type="match status" value="1"/>
</dbReference>
<dbReference type="SMART" id="SM00421">
    <property type="entry name" value="HTH_LUXR"/>
    <property type="match status" value="1"/>
</dbReference>
<dbReference type="CDD" id="cd17535">
    <property type="entry name" value="REC_NarL-like"/>
    <property type="match status" value="1"/>
</dbReference>
<keyword evidence="1 5" id="KW-0597">Phosphoprotein</keyword>
<keyword evidence="3 8" id="KW-0238">DNA-binding</keyword>
<reference evidence="8" key="1">
    <citation type="submission" date="2021-01" db="EMBL/GenBank/DDBJ databases">
        <title>Whole genome shotgun sequence of Demequina activiva NBRC 110675.</title>
        <authorList>
            <person name="Komaki H."/>
            <person name="Tamura T."/>
        </authorList>
    </citation>
    <scope>NUCLEOTIDE SEQUENCE</scope>
    <source>
        <strain evidence="8">NBRC 110675</strain>
    </source>
</reference>
<dbReference type="InterPro" id="IPR001789">
    <property type="entry name" value="Sig_transdc_resp-reg_receiver"/>
</dbReference>
<dbReference type="InterPro" id="IPR000792">
    <property type="entry name" value="Tscrpt_reg_LuxR_C"/>
</dbReference>
<keyword evidence="2" id="KW-0805">Transcription regulation</keyword>
<accession>A0A919UKQ8</accession>